<name>A0A9J6RFF2_9BACI</name>
<gene>
    <name evidence="6" type="ORF">OWO01_14175</name>
</gene>
<comment type="cofactor">
    <cofactor evidence="1">
        <name>FAD</name>
        <dbReference type="ChEBI" id="CHEBI:57692"/>
    </cofactor>
</comment>
<protein>
    <submittedName>
        <fullName evidence="6">NAD(P)H-dependent oxidoreductase</fullName>
    </submittedName>
</protein>
<dbReference type="EMBL" id="JAPRAT010000034">
    <property type="protein sequence ID" value="MCZ0704352.1"/>
    <property type="molecule type" value="Genomic_DNA"/>
</dbReference>
<keyword evidence="3" id="KW-0274">FAD</keyword>
<dbReference type="Gene3D" id="3.40.50.360">
    <property type="match status" value="1"/>
</dbReference>
<evidence type="ECO:0000313" key="6">
    <source>
        <dbReference type="EMBL" id="MCZ0704352.1"/>
    </source>
</evidence>
<dbReference type="Pfam" id="PF02525">
    <property type="entry name" value="Flavodoxin_2"/>
    <property type="match status" value="1"/>
</dbReference>
<dbReference type="PANTHER" id="PTHR46305">
    <property type="match status" value="1"/>
</dbReference>
<proteinExistence type="inferred from homology"/>
<dbReference type="AlphaFoldDB" id="A0A9J6RFF2"/>
<evidence type="ECO:0000259" key="5">
    <source>
        <dbReference type="Pfam" id="PF02525"/>
    </source>
</evidence>
<keyword evidence="2" id="KW-0285">Flavoprotein</keyword>
<comment type="caution">
    <text evidence="6">The sequence shown here is derived from an EMBL/GenBank/DDBJ whole genome shotgun (WGS) entry which is preliminary data.</text>
</comment>
<dbReference type="PANTHER" id="PTHR46305:SF3">
    <property type="entry name" value="NADPH:QUINONE OXIDOREDUCTASE MDAB"/>
    <property type="match status" value="1"/>
</dbReference>
<evidence type="ECO:0000256" key="2">
    <source>
        <dbReference type="ARBA" id="ARBA00022630"/>
    </source>
</evidence>
<reference evidence="6" key="1">
    <citation type="submission" date="2022-11" db="EMBL/GenBank/DDBJ databases">
        <title>WGS of Natronobacillus azotifigens 24KS-1, an anaerobic diazotrophic haloalkaliphile from soda-rich habitats.</title>
        <authorList>
            <person name="Sorokin D.Y."/>
            <person name="Merkel A.Y."/>
        </authorList>
    </citation>
    <scope>NUCLEOTIDE SEQUENCE</scope>
    <source>
        <strain evidence="6">24KS-1</strain>
    </source>
</reference>
<comment type="similarity">
    <text evidence="4">Belongs to the oxidoreductase MdaB family.</text>
</comment>
<dbReference type="InterPro" id="IPR029039">
    <property type="entry name" value="Flavoprotein-like_sf"/>
</dbReference>
<evidence type="ECO:0000256" key="1">
    <source>
        <dbReference type="ARBA" id="ARBA00001974"/>
    </source>
</evidence>
<dbReference type="Proteomes" id="UP001084197">
    <property type="component" value="Unassembled WGS sequence"/>
</dbReference>
<evidence type="ECO:0000256" key="4">
    <source>
        <dbReference type="ARBA" id="ARBA00037981"/>
    </source>
</evidence>
<accession>A0A9J6RFF2</accession>
<dbReference type="InterPro" id="IPR003680">
    <property type="entry name" value="Flavodoxin_fold"/>
</dbReference>
<keyword evidence="7" id="KW-1185">Reference proteome</keyword>
<feature type="domain" description="Flavodoxin-like fold" evidence="5">
    <location>
        <begin position="2"/>
        <end position="175"/>
    </location>
</feature>
<dbReference type="SUPFAM" id="SSF52218">
    <property type="entry name" value="Flavoproteins"/>
    <property type="match status" value="1"/>
</dbReference>
<evidence type="ECO:0000256" key="3">
    <source>
        <dbReference type="ARBA" id="ARBA00022827"/>
    </source>
</evidence>
<dbReference type="InterPro" id="IPR052397">
    <property type="entry name" value="NADPH-QR_MdaB"/>
</dbReference>
<sequence>MKNIFIINGHQAYPNSPGDLNRTIFDEMVKKLATKYHVQTTIVDEGYLLDEEREKFQWADYIIYQTPIFWFSIPGKFKTYFDQVYKSGIFFKGDKGYGQGGLFIDKRYMFSTTWNAPEDQFSTHAGFFQGKNVDEALFHLHRTQAFLGMKPFKTFSVHNVVKKPEVDKYLVDLDKHLEEIFF</sequence>
<organism evidence="6 7">
    <name type="scientific">Natronobacillus azotifigens</name>
    <dbReference type="NCBI Taxonomy" id="472978"/>
    <lineage>
        <taxon>Bacteria</taxon>
        <taxon>Bacillati</taxon>
        <taxon>Bacillota</taxon>
        <taxon>Bacilli</taxon>
        <taxon>Bacillales</taxon>
        <taxon>Bacillaceae</taxon>
        <taxon>Natronobacillus</taxon>
    </lineage>
</organism>
<evidence type="ECO:0000313" key="7">
    <source>
        <dbReference type="Proteomes" id="UP001084197"/>
    </source>
</evidence>
<dbReference type="RefSeq" id="WP_268781121.1">
    <property type="nucleotide sequence ID" value="NZ_JAPRAT010000034.1"/>
</dbReference>